<organism evidence="6 7">
    <name type="scientific">Batrachochytrium salamandrivorans</name>
    <dbReference type="NCBI Taxonomy" id="1357716"/>
    <lineage>
        <taxon>Eukaryota</taxon>
        <taxon>Fungi</taxon>
        <taxon>Fungi incertae sedis</taxon>
        <taxon>Chytridiomycota</taxon>
        <taxon>Chytridiomycota incertae sedis</taxon>
        <taxon>Chytridiomycetes</taxon>
        <taxon>Rhizophydiales</taxon>
        <taxon>Rhizophydiales incertae sedis</taxon>
        <taxon>Batrachochytrium</taxon>
    </lineage>
</organism>
<reference evidence="6 7" key="1">
    <citation type="submission" date="2021-02" db="EMBL/GenBank/DDBJ databases">
        <title>Variation within the Batrachochytrium salamandrivorans European outbreak.</title>
        <authorList>
            <person name="Kelly M."/>
            <person name="Pasmans F."/>
            <person name="Shea T.P."/>
            <person name="Munoz J.F."/>
            <person name="Carranza S."/>
            <person name="Cuomo C.A."/>
            <person name="Martel A."/>
        </authorList>
    </citation>
    <scope>NUCLEOTIDE SEQUENCE [LARGE SCALE GENOMIC DNA]</scope>
    <source>
        <strain evidence="6 7">AMFP18/2</strain>
    </source>
</reference>
<feature type="domain" description="AATF leucine zipper-containing" evidence="5">
    <location>
        <begin position="200"/>
        <end position="345"/>
    </location>
</feature>
<feature type="domain" description="Apoptosis-antagonizing transcription factor C-terminal" evidence="4">
    <location>
        <begin position="430"/>
        <end position="513"/>
    </location>
</feature>
<evidence type="ECO:0000313" key="6">
    <source>
        <dbReference type="EMBL" id="KAH6596657.1"/>
    </source>
</evidence>
<evidence type="ECO:0000259" key="5">
    <source>
        <dbReference type="Pfam" id="PF13339"/>
    </source>
</evidence>
<dbReference type="EMBL" id="JAFCIX010000204">
    <property type="protein sequence ID" value="KAH6596657.1"/>
    <property type="molecule type" value="Genomic_DNA"/>
</dbReference>
<dbReference type="PANTHER" id="PTHR15565:SF0">
    <property type="entry name" value="PROTEIN AATF"/>
    <property type="match status" value="1"/>
</dbReference>
<dbReference type="Pfam" id="PF08164">
    <property type="entry name" value="TRAUB"/>
    <property type="match status" value="1"/>
</dbReference>
<keyword evidence="7" id="KW-1185">Reference proteome</keyword>
<dbReference type="PANTHER" id="PTHR15565">
    <property type="entry name" value="AATF PROTEIN APOPTOSIS ANTAGONIZING TRANSCRIPTION FACTOR"/>
    <property type="match status" value="1"/>
</dbReference>
<evidence type="ECO:0000259" key="4">
    <source>
        <dbReference type="Pfam" id="PF08164"/>
    </source>
</evidence>
<sequence>MPVTQRLRPKRTLGERIADLATPQPDDFDPENIGDDSLAEAGDAGRLSDMESNASADDTARDHYVAVDRSVLRRNLMLKMDDTKYSGKRVSRKALLEDMDSEEDSSKENDSEMDDNNALEEIDASSSVDSAEDSEVDQHTSTDSDTSSDQDDDSDDVVEDQTSDNGDDHADGEDMMATLARLQKDEGKMIKAMTQAAQADVEKGRHVRAQLAMWDSLLDIRIRLQKAIDMSNCLPQHNVYAAYHNAAKQVTADSNVDSNVDAVKEASSELAVMLEDLITLRLELVSKNPTVHIDGINNISRKRKHLPADSTDTTWIKELWDDSLAPLDVGFVPFRDETIDKWNNKVQIANGIPLHKKFKVVNQSIVSQIHQISQDRDRLIKRTRLIRTPLNILGKEEAPSQLLPTSANEELRDKHLSNFDAEIFDDGDYYQQLLKELIESRTADSDDPVLLAVKFAQLKQMKNKQGKKSVDTRASKGRKVRYHVHEKIQNFMASEPRGTWHEEMVSELFSSLFGRKFKDSSVADATGETAVQNGDGSPRVSGPITIADGFKILG</sequence>
<evidence type="ECO:0000256" key="1">
    <source>
        <dbReference type="ARBA" id="ARBA00008966"/>
    </source>
</evidence>
<comment type="caution">
    <text evidence="6">The sequence shown here is derived from an EMBL/GenBank/DDBJ whole genome shotgun (WGS) entry which is preliminary data.</text>
</comment>
<proteinExistence type="inferred from homology"/>
<protein>
    <recommendedName>
        <fullName evidence="2">Protein BFR2</fullName>
    </recommendedName>
</protein>
<dbReference type="InterPro" id="IPR012617">
    <property type="entry name" value="AATF_C"/>
</dbReference>
<feature type="compositionally biased region" description="Acidic residues" evidence="3">
    <location>
        <begin position="146"/>
        <end position="162"/>
    </location>
</feature>
<name>A0ABQ8FE37_9FUNG</name>
<gene>
    <name evidence="6" type="ORF">BASA50_004988</name>
</gene>
<dbReference type="InterPro" id="IPR039223">
    <property type="entry name" value="AATF/Bfr2"/>
</dbReference>
<feature type="region of interest" description="Disordered" evidence="3">
    <location>
        <begin position="76"/>
        <end position="173"/>
    </location>
</feature>
<feature type="compositionally biased region" description="Acidic residues" evidence="3">
    <location>
        <begin position="26"/>
        <end position="38"/>
    </location>
</feature>
<dbReference type="InterPro" id="IPR025160">
    <property type="entry name" value="AATF"/>
</dbReference>
<feature type="region of interest" description="Disordered" evidence="3">
    <location>
        <begin position="1"/>
        <end position="62"/>
    </location>
</feature>
<dbReference type="Proteomes" id="UP001648503">
    <property type="component" value="Unassembled WGS sequence"/>
</dbReference>
<evidence type="ECO:0000256" key="2">
    <source>
        <dbReference type="ARBA" id="ARBA00013850"/>
    </source>
</evidence>
<accession>A0ABQ8FE37</accession>
<comment type="similarity">
    <text evidence="1">Belongs to the AATF family.</text>
</comment>
<evidence type="ECO:0000313" key="7">
    <source>
        <dbReference type="Proteomes" id="UP001648503"/>
    </source>
</evidence>
<evidence type="ECO:0000256" key="3">
    <source>
        <dbReference type="SAM" id="MobiDB-lite"/>
    </source>
</evidence>
<feature type="compositionally biased region" description="Acidic residues" evidence="3">
    <location>
        <begin position="111"/>
        <end position="123"/>
    </location>
</feature>
<dbReference type="Pfam" id="PF13339">
    <property type="entry name" value="AATF-Che1"/>
    <property type="match status" value="1"/>
</dbReference>